<dbReference type="Pfam" id="PF00400">
    <property type="entry name" value="WD40"/>
    <property type="match status" value="4"/>
</dbReference>
<dbReference type="InterPro" id="IPR050505">
    <property type="entry name" value="WDR55/POC1"/>
</dbReference>
<accession>X6LN32</accession>
<dbReference type="SUPFAM" id="SSF50978">
    <property type="entry name" value="WD40 repeat-like"/>
    <property type="match status" value="1"/>
</dbReference>
<dbReference type="InterPro" id="IPR015943">
    <property type="entry name" value="WD40/YVTN_repeat-like_dom_sf"/>
</dbReference>
<evidence type="ECO:0000256" key="3">
    <source>
        <dbReference type="PROSITE-ProRule" id="PRU00221"/>
    </source>
</evidence>
<dbReference type="Gene3D" id="2.130.10.10">
    <property type="entry name" value="YVTN repeat-like/Quinoprotein amine dehydrogenase"/>
    <property type="match status" value="1"/>
</dbReference>
<dbReference type="Proteomes" id="UP000023152">
    <property type="component" value="Unassembled WGS sequence"/>
</dbReference>
<evidence type="ECO:0000256" key="2">
    <source>
        <dbReference type="ARBA" id="ARBA00022737"/>
    </source>
</evidence>
<dbReference type="InterPro" id="IPR001680">
    <property type="entry name" value="WD40_rpt"/>
</dbReference>
<feature type="repeat" description="WD" evidence="3">
    <location>
        <begin position="45"/>
        <end position="74"/>
    </location>
</feature>
<feature type="non-terminal residue" evidence="4">
    <location>
        <position position="1"/>
    </location>
</feature>
<dbReference type="InterPro" id="IPR036322">
    <property type="entry name" value="WD40_repeat_dom_sf"/>
</dbReference>
<keyword evidence="1 3" id="KW-0853">WD repeat</keyword>
<dbReference type="PRINTS" id="PR00320">
    <property type="entry name" value="GPROTEINBRPT"/>
</dbReference>
<dbReference type="PROSITE" id="PS50082">
    <property type="entry name" value="WD_REPEATS_2"/>
    <property type="match status" value="3"/>
</dbReference>
<dbReference type="InterPro" id="IPR019775">
    <property type="entry name" value="WD40_repeat_CS"/>
</dbReference>
<comment type="caution">
    <text evidence="4">The sequence shown here is derived from an EMBL/GenBank/DDBJ whole genome shotgun (WGS) entry which is preliminary data.</text>
</comment>
<gene>
    <name evidence="4" type="ORF">RFI_34402</name>
</gene>
<sequence>CKIFISGQKIISSSNDKTVRIWDIKSGQQLHIFKEYFHRFRIAEFSPDKQLIASGSTDKTIKFWDIKSKKEIKILIGHSAGILSVQFSSDNKIIASSSVDKTIYLWNINKIRHLHYVNDIKYFPDGQTIVSCSEYQENKYKN</sequence>
<keyword evidence="5" id="KW-1185">Reference proteome</keyword>
<dbReference type="SMART" id="SM00320">
    <property type="entry name" value="WD40"/>
    <property type="match status" value="2"/>
</dbReference>
<dbReference type="AlphaFoldDB" id="X6LN32"/>
<dbReference type="InterPro" id="IPR020472">
    <property type="entry name" value="WD40_PAC1"/>
</dbReference>
<evidence type="ECO:0000256" key="1">
    <source>
        <dbReference type="ARBA" id="ARBA00022574"/>
    </source>
</evidence>
<dbReference type="OrthoDB" id="7668193at2759"/>
<organism evidence="4 5">
    <name type="scientific">Reticulomyxa filosa</name>
    <dbReference type="NCBI Taxonomy" id="46433"/>
    <lineage>
        <taxon>Eukaryota</taxon>
        <taxon>Sar</taxon>
        <taxon>Rhizaria</taxon>
        <taxon>Retaria</taxon>
        <taxon>Foraminifera</taxon>
        <taxon>Monothalamids</taxon>
        <taxon>Reticulomyxidae</taxon>
        <taxon>Reticulomyxa</taxon>
    </lineage>
</organism>
<feature type="repeat" description="WD" evidence="3">
    <location>
        <begin position="1"/>
        <end position="32"/>
    </location>
</feature>
<dbReference type="PROSITE" id="PS50294">
    <property type="entry name" value="WD_REPEATS_REGION"/>
    <property type="match status" value="3"/>
</dbReference>
<dbReference type="EMBL" id="ASPP01034377">
    <property type="protein sequence ID" value="ETO03009.1"/>
    <property type="molecule type" value="Genomic_DNA"/>
</dbReference>
<keyword evidence="2" id="KW-0677">Repeat</keyword>
<evidence type="ECO:0000313" key="4">
    <source>
        <dbReference type="EMBL" id="ETO03009.1"/>
    </source>
</evidence>
<dbReference type="PANTHER" id="PTHR44019">
    <property type="entry name" value="WD REPEAT-CONTAINING PROTEIN 55"/>
    <property type="match status" value="1"/>
</dbReference>
<name>X6LN32_RETFI</name>
<evidence type="ECO:0000313" key="5">
    <source>
        <dbReference type="Proteomes" id="UP000023152"/>
    </source>
</evidence>
<dbReference type="PANTHER" id="PTHR44019:SF8">
    <property type="entry name" value="POC1 CENTRIOLAR PROTEIN HOMOLOG"/>
    <property type="match status" value="1"/>
</dbReference>
<reference evidence="4 5" key="1">
    <citation type="journal article" date="2013" name="Curr. Biol.">
        <title>The Genome of the Foraminiferan Reticulomyxa filosa.</title>
        <authorList>
            <person name="Glockner G."/>
            <person name="Hulsmann N."/>
            <person name="Schleicher M."/>
            <person name="Noegel A.A."/>
            <person name="Eichinger L."/>
            <person name="Gallinger C."/>
            <person name="Pawlowski J."/>
            <person name="Sierra R."/>
            <person name="Euteneuer U."/>
            <person name="Pillet L."/>
            <person name="Moustafa A."/>
            <person name="Platzer M."/>
            <person name="Groth M."/>
            <person name="Szafranski K."/>
            <person name="Schliwa M."/>
        </authorList>
    </citation>
    <scope>NUCLEOTIDE SEQUENCE [LARGE SCALE GENOMIC DNA]</scope>
</reference>
<proteinExistence type="predicted"/>
<feature type="repeat" description="WD" evidence="3">
    <location>
        <begin position="75"/>
        <end position="116"/>
    </location>
</feature>
<protein>
    <submittedName>
        <fullName evidence="4">WD-40 repeat protein</fullName>
    </submittedName>
</protein>
<dbReference type="PROSITE" id="PS00678">
    <property type="entry name" value="WD_REPEATS_1"/>
    <property type="match status" value="3"/>
</dbReference>